<dbReference type="Gene3D" id="3.40.50.720">
    <property type="entry name" value="NAD(P)-binding Rossmann-like Domain"/>
    <property type="match status" value="1"/>
</dbReference>
<dbReference type="InterPro" id="IPR050259">
    <property type="entry name" value="SDR"/>
</dbReference>
<dbReference type="InterPro" id="IPR020904">
    <property type="entry name" value="Sc_DH/Rdtase_CS"/>
</dbReference>
<comment type="similarity">
    <text evidence="1">Belongs to the short-chain dehydrogenases/reductases (SDR) family.</text>
</comment>
<organism evidence="3 4">
    <name type="scientific">Metabacillus niabensis</name>
    <dbReference type="NCBI Taxonomy" id="324854"/>
    <lineage>
        <taxon>Bacteria</taxon>
        <taxon>Bacillati</taxon>
        <taxon>Bacillota</taxon>
        <taxon>Bacilli</taxon>
        <taxon>Bacillales</taxon>
        <taxon>Bacillaceae</taxon>
        <taxon>Metabacillus</taxon>
    </lineage>
</organism>
<evidence type="ECO:0000256" key="1">
    <source>
        <dbReference type="ARBA" id="ARBA00006484"/>
    </source>
</evidence>
<name>A0ABT9Z324_9BACI</name>
<comment type="caution">
    <text evidence="3">The sequence shown here is derived from an EMBL/GenBank/DDBJ whole genome shotgun (WGS) entry which is preliminary data.</text>
</comment>
<evidence type="ECO:0000313" key="3">
    <source>
        <dbReference type="EMBL" id="MDQ0226410.1"/>
    </source>
</evidence>
<dbReference type="Proteomes" id="UP001232245">
    <property type="component" value="Unassembled WGS sequence"/>
</dbReference>
<sequence length="247" mass="26569">MKNEKKVAIVTGASRGIGQAIAIALANKGFSVVINYHNSHAGAEETLAKIKQNGGEAILHQGSVANAEDMKQMVENAIEHFGTVDVLVNNAGILIPKYLMMTKPDEWNQTIETNLTGAYLGIKAVLRPMIEKKRGRIINISSVASISGIAGQAAYAASKSGLNGITKVLAKELAPYNILVNSIAPGFIETDMTGDFPERMLEEYRDSIPLKRFGRPEEIANFVTFLSSDEAEYVTGQIFAIDGGLSV</sequence>
<keyword evidence="3" id="KW-0560">Oxidoreductase</keyword>
<evidence type="ECO:0000313" key="4">
    <source>
        <dbReference type="Proteomes" id="UP001232245"/>
    </source>
</evidence>
<feature type="domain" description="Ketoreductase" evidence="2">
    <location>
        <begin position="6"/>
        <end position="186"/>
    </location>
</feature>
<dbReference type="PROSITE" id="PS00061">
    <property type="entry name" value="ADH_SHORT"/>
    <property type="match status" value="1"/>
</dbReference>
<dbReference type="InterPro" id="IPR002347">
    <property type="entry name" value="SDR_fam"/>
</dbReference>
<dbReference type="Pfam" id="PF13561">
    <property type="entry name" value="adh_short_C2"/>
    <property type="match status" value="1"/>
</dbReference>
<protein>
    <submittedName>
        <fullName evidence="3">3-oxoacyl-[acyl-carrier protein] reductase</fullName>
        <ecNumber evidence="3">1.1.1.100</ecNumber>
    </submittedName>
</protein>
<proteinExistence type="inferred from homology"/>
<dbReference type="PRINTS" id="PR00080">
    <property type="entry name" value="SDRFAMILY"/>
</dbReference>
<reference evidence="3 4" key="1">
    <citation type="submission" date="2023-07" db="EMBL/GenBank/DDBJ databases">
        <title>Genomic Encyclopedia of Type Strains, Phase IV (KMG-IV): sequencing the most valuable type-strain genomes for metagenomic binning, comparative biology and taxonomic classification.</title>
        <authorList>
            <person name="Goeker M."/>
        </authorList>
    </citation>
    <scope>NUCLEOTIDE SEQUENCE [LARGE SCALE GENOMIC DNA]</scope>
    <source>
        <strain evidence="3 4">DSM 17723</strain>
    </source>
</reference>
<dbReference type="GO" id="GO:0004316">
    <property type="term" value="F:3-oxoacyl-[acyl-carrier-protein] reductase (NADPH) activity"/>
    <property type="evidence" value="ECO:0007669"/>
    <property type="project" value="UniProtKB-EC"/>
</dbReference>
<accession>A0ABT9Z324</accession>
<dbReference type="SUPFAM" id="SSF51735">
    <property type="entry name" value="NAD(P)-binding Rossmann-fold domains"/>
    <property type="match status" value="1"/>
</dbReference>
<gene>
    <name evidence="3" type="ORF">J2S02_002755</name>
</gene>
<dbReference type="InterPro" id="IPR057326">
    <property type="entry name" value="KR_dom"/>
</dbReference>
<dbReference type="PRINTS" id="PR00081">
    <property type="entry name" value="GDHRDH"/>
</dbReference>
<dbReference type="NCBIfam" id="NF005559">
    <property type="entry name" value="PRK07231.1"/>
    <property type="match status" value="1"/>
</dbReference>
<dbReference type="InterPro" id="IPR036291">
    <property type="entry name" value="NAD(P)-bd_dom_sf"/>
</dbReference>
<dbReference type="EMBL" id="JAUSTZ010000005">
    <property type="protein sequence ID" value="MDQ0226410.1"/>
    <property type="molecule type" value="Genomic_DNA"/>
</dbReference>
<dbReference type="PANTHER" id="PTHR42879:SF2">
    <property type="entry name" value="3-OXOACYL-[ACYL-CARRIER-PROTEIN] REDUCTASE FABG"/>
    <property type="match status" value="1"/>
</dbReference>
<dbReference type="SMART" id="SM00822">
    <property type="entry name" value="PKS_KR"/>
    <property type="match status" value="1"/>
</dbReference>
<dbReference type="NCBIfam" id="NF009466">
    <property type="entry name" value="PRK12826.1-2"/>
    <property type="match status" value="1"/>
</dbReference>
<dbReference type="EC" id="1.1.1.100" evidence="3"/>
<dbReference type="PANTHER" id="PTHR42879">
    <property type="entry name" value="3-OXOACYL-(ACYL-CARRIER-PROTEIN) REDUCTASE"/>
    <property type="match status" value="1"/>
</dbReference>
<evidence type="ECO:0000259" key="2">
    <source>
        <dbReference type="SMART" id="SM00822"/>
    </source>
</evidence>
<keyword evidence="4" id="KW-1185">Reference proteome</keyword>
<dbReference type="RefSeq" id="WP_174879626.1">
    <property type="nucleotide sequence ID" value="NZ_CADEPK010000033.1"/>
</dbReference>